<dbReference type="Proteomes" id="UP001209854">
    <property type="component" value="Unassembled WGS sequence"/>
</dbReference>
<feature type="compositionally biased region" description="Acidic residues" evidence="1">
    <location>
        <begin position="337"/>
        <end position="347"/>
    </location>
</feature>
<feature type="compositionally biased region" description="Acidic residues" evidence="1">
    <location>
        <begin position="219"/>
        <end position="229"/>
    </location>
</feature>
<keyword evidence="3" id="KW-1185">Reference proteome</keyword>
<feature type="compositionally biased region" description="Gly residues" evidence="1">
    <location>
        <begin position="192"/>
        <end position="202"/>
    </location>
</feature>
<dbReference type="EMBL" id="JAPFCC010000001">
    <property type="protein sequence ID" value="MCW7552263.1"/>
    <property type="molecule type" value="Genomic_DNA"/>
</dbReference>
<sequence length="353" mass="38728">MNRPLKLNAAEAGMLKTVIRTNGQRLDSTLIPAGQFLGSGQFTGFEVQLFTNKQLLPAEIFPLQTSPGLTFSVRPGFEYPFLIIVSEKAVNLRHLRVDASNLPPTHGGCYLPGVNSYPEGFEAVPKLLNLQSPLCLVYNRSGLLANGKVPMLEAVKGGRPSRRMINQANNQKKEEGAVGGAGNEPPPPPPGGSSGATGGDGGGGDDRPYKKDSKRDDAKDIDDEDEDEDEKVKGRKKNKKGRRVTADLQKLEATFSHLNKNLQRTYRKGDSKRRIRGFKNRDTVDINRQLAKATDEQWDTIVRMEGFANCQQAFELFVPEKFSEQFGGKSSKKPSPDEPEDSEESTDEGAVIP</sequence>
<gene>
    <name evidence="2" type="ORF">NX722_06290</name>
</gene>
<name>A0ABT3MSC3_9GAMM</name>
<feature type="region of interest" description="Disordered" evidence="1">
    <location>
        <begin position="172"/>
        <end position="243"/>
    </location>
</feature>
<organism evidence="2 3">
    <name type="scientific">Endozoicomonas gorgoniicola</name>
    <dbReference type="NCBI Taxonomy" id="1234144"/>
    <lineage>
        <taxon>Bacteria</taxon>
        <taxon>Pseudomonadati</taxon>
        <taxon>Pseudomonadota</taxon>
        <taxon>Gammaproteobacteria</taxon>
        <taxon>Oceanospirillales</taxon>
        <taxon>Endozoicomonadaceae</taxon>
        <taxon>Endozoicomonas</taxon>
    </lineage>
</organism>
<reference evidence="2 3" key="1">
    <citation type="submission" date="2022-10" db="EMBL/GenBank/DDBJ databases">
        <title>High-quality genome sequences of two octocoral-associated bacteria, Endozoicomonas euniceicola EF212 and Endozoicomonas gorgoniicola PS125.</title>
        <authorList>
            <person name="Chiou Y.-J."/>
            <person name="Chen Y.-H."/>
        </authorList>
    </citation>
    <scope>NUCLEOTIDE SEQUENCE [LARGE SCALE GENOMIC DNA]</scope>
    <source>
        <strain evidence="2 3">PS125</strain>
    </source>
</reference>
<feature type="region of interest" description="Disordered" evidence="1">
    <location>
        <begin position="324"/>
        <end position="353"/>
    </location>
</feature>
<feature type="compositionally biased region" description="Basic residues" evidence="1">
    <location>
        <begin position="233"/>
        <end position="243"/>
    </location>
</feature>
<evidence type="ECO:0000313" key="3">
    <source>
        <dbReference type="Proteomes" id="UP001209854"/>
    </source>
</evidence>
<evidence type="ECO:0000256" key="1">
    <source>
        <dbReference type="SAM" id="MobiDB-lite"/>
    </source>
</evidence>
<comment type="caution">
    <text evidence="2">The sequence shown here is derived from an EMBL/GenBank/DDBJ whole genome shotgun (WGS) entry which is preliminary data.</text>
</comment>
<dbReference type="RefSeq" id="WP_265442339.1">
    <property type="nucleotide sequence ID" value="NZ_JAPFCC010000001.1"/>
</dbReference>
<proteinExistence type="predicted"/>
<evidence type="ECO:0000313" key="2">
    <source>
        <dbReference type="EMBL" id="MCW7552263.1"/>
    </source>
</evidence>
<protein>
    <submittedName>
        <fullName evidence="2">Uncharacterized protein</fullName>
    </submittedName>
</protein>
<accession>A0ABT3MSC3</accession>
<feature type="compositionally biased region" description="Basic and acidic residues" evidence="1">
    <location>
        <begin position="204"/>
        <end position="218"/>
    </location>
</feature>